<evidence type="ECO:0000259" key="2">
    <source>
        <dbReference type="PROSITE" id="PS50937"/>
    </source>
</evidence>
<gene>
    <name evidence="3" type="ORF">ACFY35_34510</name>
</gene>
<evidence type="ECO:0000313" key="4">
    <source>
        <dbReference type="Proteomes" id="UP001602245"/>
    </source>
</evidence>
<protein>
    <submittedName>
        <fullName evidence="3">MerR family transcriptional regulator</fullName>
    </submittedName>
</protein>
<evidence type="ECO:0000313" key="3">
    <source>
        <dbReference type="EMBL" id="MFF5294581.1"/>
    </source>
</evidence>
<dbReference type="EMBL" id="JBIAZU010000006">
    <property type="protein sequence ID" value="MFF5294581.1"/>
    <property type="molecule type" value="Genomic_DNA"/>
</dbReference>
<feature type="domain" description="HTH merR-type" evidence="2">
    <location>
        <begin position="1"/>
        <end position="68"/>
    </location>
</feature>
<sequence>MGELSRRSGVPIPTIKFYLREGLLPPGVATAANQADYDEEHLRRLRLIRALIDVGGVTVAGAREVVAALGTHADDPLDLLGAAQTAVEPRHRPDRDTPQWRAARERVTALIADRRWLIHPDSPAIDLVADALAAADSLGVDELLDKFGEYADTADRIAAVEVRAVLDRPDPASRMELVVLGTVLGEALLTSLRLLAHQHESARQLGGG</sequence>
<organism evidence="3 4">
    <name type="scientific">Paractinoplanes globisporus</name>
    <dbReference type="NCBI Taxonomy" id="113565"/>
    <lineage>
        <taxon>Bacteria</taxon>
        <taxon>Bacillati</taxon>
        <taxon>Actinomycetota</taxon>
        <taxon>Actinomycetes</taxon>
        <taxon>Micromonosporales</taxon>
        <taxon>Micromonosporaceae</taxon>
        <taxon>Paractinoplanes</taxon>
    </lineage>
</organism>
<dbReference type="Proteomes" id="UP001602245">
    <property type="component" value="Unassembled WGS sequence"/>
</dbReference>
<dbReference type="InterPro" id="IPR000551">
    <property type="entry name" value="MerR-type_HTH_dom"/>
</dbReference>
<dbReference type="Gene3D" id="1.10.1660.10">
    <property type="match status" value="1"/>
</dbReference>
<name>A0ABW6WMQ0_9ACTN</name>
<dbReference type="InterPro" id="IPR009061">
    <property type="entry name" value="DNA-bd_dom_put_sf"/>
</dbReference>
<dbReference type="RefSeq" id="WP_211216808.1">
    <property type="nucleotide sequence ID" value="NZ_JBIAZU010000006.1"/>
</dbReference>
<dbReference type="InterPro" id="IPR047057">
    <property type="entry name" value="MerR_fam"/>
</dbReference>
<dbReference type="Pfam" id="PF13411">
    <property type="entry name" value="MerR_1"/>
    <property type="match status" value="1"/>
</dbReference>
<dbReference type="PROSITE" id="PS50937">
    <property type="entry name" value="HTH_MERR_2"/>
    <property type="match status" value="1"/>
</dbReference>
<reference evidence="3 4" key="1">
    <citation type="submission" date="2024-10" db="EMBL/GenBank/DDBJ databases">
        <title>The Natural Products Discovery Center: Release of the First 8490 Sequenced Strains for Exploring Actinobacteria Biosynthetic Diversity.</title>
        <authorList>
            <person name="Kalkreuter E."/>
            <person name="Kautsar S.A."/>
            <person name="Yang D."/>
            <person name="Bader C.D."/>
            <person name="Teijaro C.N."/>
            <person name="Fluegel L."/>
            <person name="Davis C.M."/>
            <person name="Simpson J.R."/>
            <person name="Lauterbach L."/>
            <person name="Steele A.D."/>
            <person name="Gui C."/>
            <person name="Meng S."/>
            <person name="Li G."/>
            <person name="Viehrig K."/>
            <person name="Ye F."/>
            <person name="Su P."/>
            <person name="Kiefer A.F."/>
            <person name="Nichols A."/>
            <person name="Cepeda A.J."/>
            <person name="Yan W."/>
            <person name="Fan B."/>
            <person name="Jiang Y."/>
            <person name="Adhikari A."/>
            <person name="Zheng C.-J."/>
            <person name="Schuster L."/>
            <person name="Cowan T.M."/>
            <person name="Smanski M.J."/>
            <person name="Chevrette M.G."/>
            <person name="De Carvalho L.P.S."/>
            <person name="Shen B."/>
        </authorList>
    </citation>
    <scope>NUCLEOTIDE SEQUENCE [LARGE SCALE GENOMIC DNA]</scope>
    <source>
        <strain evidence="3 4">NPDC000087</strain>
    </source>
</reference>
<comment type="caution">
    <text evidence="3">The sequence shown here is derived from an EMBL/GenBank/DDBJ whole genome shotgun (WGS) entry which is preliminary data.</text>
</comment>
<proteinExistence type="predicted"/>
<dbReference type="PANTHER" id="PTHR30204:SF98">
    <property type="entry name" value="HTH-TYPE TRANSCRIPTIONAL REGULATOR ADHR"/>
    <property type="match status" value="1"/>
</dbReference>
<keyword evidence="4" id="KW-1185">Reference proteome</keyword>
<keyword evidence="1" id="KW-0238">DNA-binding</keyword>
<dbReference type="SUPFAM" id="SSF46955">
    <property type="entry name" value="Putative DNA-binding domain"/>
    <property type="match status" value="1"/>
</dbReference>
<dbReference type="SMART" id="SM00422">
    <property type="entry name" value="HTH_MERR"/>
    <property type="match status" value="1"/>
</dbReference>
<evidence type="ECO:0000256" key="1">
    <source>
        <dbReference type="ARBA" id="ARBA00023125"/>
    </source>
</evidence>
<dbReference type="PANTHER" id="PTHR30204">
    <property type="entry name" value="REDOX-CYCLING DRUG-SENSING TRANSCRIPTIONAL ACTIVATOR SOXR"/>
    <property type="match status" value="1"/>
</dbReference>
<accession>A0ABW6WMQ0</accession>